<gene>
    <name evidence="4" type="primary">GIN1_5</name>
    <name evidence="4" type="ORF">V5O48_005350</name>
</gene>
<feature type="compositionally biased region" description="Acidic residues" evidence="2">
    <location>
        <begin position="640"/>
        <end position="650"/>
    </location>
</feature>
<dbReference type="Proteomes" id="UP001465976">
    <property type="component" value="Unassembled WGS sequence"/>
</dbReference>
<accession>A0ABR3FMM7</accession>
<name>A0ABR3FMM7_9AGAR</name>
<reference evidence="4 5" key="1">
    <citation type="submission" date="2024-02" db="EMBL/GenBank/DDBJ databases">
        <title>A draft genome for the cacao thread blight pathogen Marasmius crinis-equi.</title>
        <authorList>
            <person name="Cohen S.P."/>
            <person name="Baruah I.K."/>
            <person name="Amoako-Attah I."/>
            <person name="Bukari Y."/>
            <person name="Meinhardt L.W."/>
            <person name="Bailey B.A."/>
        </authorList>
    </citation>
    <scope>NUCLEOTIDE SEQUENCE [LARGE SCALE GENOMIC DNA]</scope>
    <source>
        <strain evidence="4 5">GH-76</strain>
    </source>
</reference>
<dbReference type="InterPro" id="IPR050987">
    <property type="entry name" value="AtrR-like"/>
</dbReference>
<keyword evidence="5" id="KW-1185">Reference proteome</keyword>
<dbReference type="InterPro" id="IPR007219">
    <property type="entry name" value="XnlR_reg_dom"/>
</dbReference>
<organism evidence="4 5">
    <name type="scientific">Marasmius crinis-equi</name>
    <dbReference type="NCBI Taxonomy" id="585013"/>
    <lineage>
        <taxon>Eukaryota</taxon>
        <taxon>Fungi</taxon>
        <taxon>Dikarya</taxon>
        <taxon>Basidiomycota</taxon>
        <taxon>Agaricomycotina</taxon>
        <taxon>Agaricomycetes</taxon>
        <taxon>Agaricomycetidae</taxon>
        <taxon>Agaricales</taxon>
        <taxon>Marasmiineae</taxon>
        <taxon>Marasmiaceae</taxon>
        <taxon>Marasmius</taxon>
    </lineage>
</organism>
<dbReference type="SMART" id="SM00906">
    <property type="entry name" value="Fungal_trans"/>
    <property type="match status" value="1"/>
</dbReference>
<evidence type="ECO:0000313" key="5">
    <source>
        <dbReference type="Proteomes" id="UP001465976"/>
    </source>
</evidence>
<feature type="domain" description="Xylanolytic transcriptional activator regulatory" evidence="3">
    <location>
        <begin position="326"/>
        <end position="399"/>
    </location>
</feature>
<feature type="region of interest" description="Disordered" evidence="2">
    <location>
        <begin position="638"/>
        <end position="657"/>
    </location>
</feature>
<evidence type="ECO:0000256" key="1">
    <source>
        <dbReference type="ARBA" id="ARBA00023242"/>
    </source>
</evidence>
<feature type="non-terminal residue" evidence="4">
    <location>
        <position position="756"/>
    </location>
</feature>
<feature type="region of interest" description="Disordered" evidence="2">
    <location>
        <begin position="79"/>
        <end position="124"/>
    </location>
</feature>
<keyword evidence="1" id="KW-0539">Nucleus</keyword>
<sequence length="756" mass="84457">MPGNVCSHCLTLRAECTHVSVKKKRGPPKGTPRGQKTVPTLVKSILSTEKPFVIPEDPESIRQILVALANRIVALEEQLEEKEREGGESPAATGSPSMMSAYYTPASSVPSPRAGDETDASASATGLARDVVKQLKLEHTQTRHFGQSSNMELLVSAIDLNKDAKEGGRVRHAQRPVERIIPISRRPEFWSVHPWQIGTEQPPPQYTFPDDDLMCHLLNLYFAHIHPFFPIIHRGLFEKSISEGLHHRDLHFAAVTLAVCATASRLSDDSRVLDPEDRGKLSAGWKWFRQIRLVRPHFITPPSIYELQLCSIATYFVQGTTRAETSWVMLGLGVRFAQELGIHRRPPPESELTIESQMRNRAFWGLISIDTLMSSFLGRPRATHTDDFDLPPPIECDDEYWDIDNQASDQAFNQPPGEPSNISYWVSLLKLLDIVGFTQRTIYAVRKTDLWTRAGMSGAEWNEKIVAELDSALNSWADTVPPHLKWDPNNPSKTFFAQSTILYVTYYWVQILIHKQFLSSSDEEERGVGVRFPSMTICANAARSAIHLTEVYHRREESPSVFPTVIKAIYSSAVVLYLNAWRGTRTKTATDPYRELGDVYRCLEILRRYEKITQVAGRFCDILNHLLSGCNLPPKRRQLEEEDEGYEDQDANTSDSVSRLLTTHPRPIAGSIRTGTGTFDTHAQAEFSLPISTSDLGSLPLHESFPGGDFDMGWSDQFQFLGGGGEGIGAQFGGDVDAGYTNGYMAGSLPGEFGKA</sequence>
<dbReference type="PANTHER" id="PTHR46910">
    <property type="entry name" value="TRANSCRIPTION FACTOR PDR1"/>
    <property type="match status" value="1"/>
</dbReference>
<evidence type="ECO:0000256" key="2">
    <source>
        <dbReference type="SAM" id="MobiDB-lite"/>
    </source>
</evidence>
<dbReference type="Pfam" id="PF04082">
    <property type="entry name" value="Fungal_trans"/>
    <property type="match status" value="1"/>
</dbReference>
<proteinExistence type="predicted"/>
<dbReference type="EMBL" id="JBAHYK010000211">
    <property type="protein sequence ID" value="KAL0576620.1"/>
    <property type="molecule type" value="Genomic_DNA"/>
</dbReference>
<protein>
    <submittedName>
        <fullName evidence="4">Gypsy retrotransposon integrase-like protein 1</fullName>
    </submittedName>
</protein>
<dbReference type="CDD" id="cd12148">
    <property type="entry name" value="fungal_TF_MHR"/>
    <property type="match status" value="1"/>
</dbReference>
<comment type="caution">
    <text evidence="4">The sequence shown here is derived from an EMBL/GenBank/DDBJ whole genome shotgun (WGS) entry which is preliminary data.</text>
</comment>
<dbReference type="PANTHER" id="PTHR46910:SF38">
    <property type="entry name" value="ZN(2)-C6 FUNGAL-TYPE DOMAIN-CONTAINING PROTEIN"/>
    <property type="match status" value="1"/>
</dbReference>
<evidence type="ECO:0000259" key="3">
    <source>
        <dbReference type="SMART" id="SM00906"/>
    </source>
</evidence>
<evidence type="ECO:0000313" key="4">
    <source>
        <dbReference type="EMBL" id="KAL0576620.1"/>
    </source>
</evidence>